<protein>
    <submittedName>
        <fullName evidence="1">Uncharacterized protein</fullName>
    </submittedName>
</protein>
<name>A0A829WZ31_GLUOY</name>
<evidence type="ECO:0000313" key="2">
    <source>
        <dbReference type="Proteomes" id="UP000484858"/>
    </source>
</evidence>
<comment type="caution">
    <text evidence="1">The sequence shown here is derived from an EMBL/GenBank/DDBJ whole genome shotgun (WGS) entry which is preliminary data.</text>
</comment>
<organism evidence="1 2">
    <name type="scientific">Gluconobacter oxydans NBRC 3293</name>
    <dbReference type="NCBI Taxonomy" id="1315969"/>
    <lineage>
        <taxon>Bacteria</taxon>
        <taxon>Pseudomonadati</taxon>
        <taxon>Pseudomonadota</taxon>
        <taxon>Alphaproteobacteria</taxon>
        <taxon>Acetobacterales</taxon>
        <taxon>Acetobacteraceae</taxon>
        <taxon>Gluconobacter</taxon>
    </lineage>
</organism>
<dbReference type="EMBL" id="BARJ01000009">
    <property type="protein sequence ID" value="GEM17134.1"/>
    <property type="molecule type" value="Genomic_DNA"/>
</dbReference>
<sequence>MSEASGTLALPQVLEGVGAQLSSSLQDLRRLEDACLKACVGESATHLQDFDRITQVLGQLAQCCEQLSHESGVREVQVQRSIVDRLTLSEVRQRLLAGAVQVSPEAGEMELF</sequence>
<dbReference type="AlphaFoldDB" id="A0A829WZ31"/>
<accession>A0A829WZ31</accession>
<proteinExistence type="predicted"/>
<evidence type="ECO:0000313" key="1">
    <source>
        <dbReference type="EMBL" id="GEM17134.1"/>
    </source>
</evidence>
<dbReference type="RefSeq" id="WP_172492810.1">
    <property type="nucleotide sequence ID" value="NZ_BARJ01000009.1"/>
</dbReference>
<dbReference type="Proteomes" id="UP000484858">
    <property type="component" value="Unassembled WGS sequence"/>
</dbReference>
<gene>
    <name evidence="1" type="ORF">NBRC3293_1631</name>
</gene>
<reference evidence="1 2" key="1">
    <citation type="submission" date="2013-04" db="EMBL/GenBank/DDBJ databases">
        <title>Gluconobacter oxydans NBRC 3293 whole genome sequence.</title>
        <authorList>
            <person name="Matsutani M."/>
            <person name="Yakushi T."/>
            <person name="Matsushita K."/>
        </authorList>
    </citation>
    <scope>NUCLEOTIDE SEQUENCE [LARGE SCALE GENOMIC DNA]</scope>
    <source>
        <strain evidence="1 2">NBRC 3293</strain>
    </source>
</reference>